<evidence type="ECO:0000313" key="4">
    <source>
        <dbReference type="Proteomes" id="UP000217918"/>
    </source>
</evidence>
<name>A0A2A3U0N8_LEVBR</name>
<keyword evidence="1" id="KW-1133">Transmembrane helix</keyword>
<dbReference type="AlphaFoldDB" id="A0A2A3U0N8"/>
<reference evidence="2" key="3">
    <citation type="submission" date="2022-09" db="EMBL/GenBank/DDBJ databases">
        <title>Genome-inferred correspondence between phylogeny and metabolic traits in the wild Drosophila gut microbiome.</title>
        <authorList>
            <person name="Bueno E."/>
            <person name="Blow F."/>
            <person name="Douglas A.E."/>
        </authorList>
    </citation>
    <scope>NUCLEOTIDE SEQUENCE</scope>
    <source>
        <strain evidence="2">Dm-2019-70</strain>
    </source>
</reference>
<accession>A0A2A3U0N8</accession>
<gene>
    <name evidence="3" type="ORF">CNR29_12685</name>
    <name evidence="2" type="ORF">JK167_03875</name>
</gene>
<keyword evidence="1" id="KW-0812">Transmembrane</keyword>
<dbReference type="Proteomes" id="UP000676478">
    <property type="component" value="Unassembled WGS sequence"/>
</dbReference>
<dbReference type="OrthoDB" id="2311495at2"/>
<organism evidence="3 4">
    <name type="scientific">Levilactobacillus brevis</name>
    <name type="common">Lactobacillus brevis</name>
    <dbReference type="NCBI Taxonomy" id="1580"/>
    <lineage>
        <taxon>Bacteria</taxon>
        <taxon>Bacillati</taxon>
        <taxon>Bacillota</taxon>
        <taxon>Bacilli</taxon>
        <taxon>Lactobacillales</taxon>
        <taxon>Lactobacillaceae</taxon>
        <taxon>Levilactobacillus</taxon>
    </lineage>
</organism>
<evidence type="ECO:0000313" key="3">
    <source>
        <dbReference type="EMBL" id="PBQ24832.1"/>
    </source>
</evidence>
<feature type="transmembrane region" description="Helical" evidence="1">
    <location>
        <begin position="41"/>
        <end position="61"/>
    </location>
</feature>
<sequence>MQTTLYVLSGLADLALLVFIFLWGFDYARLDKSKIKHKRHYGLYTFISLAATITLMLLSGAGK</sequence>
<reference evidence="2" key="2">
    <citation type="submission" date="2020-12" db="EMBL/GenBank/DDBJ databases">
        <authorList>
            <person name="Mcmullen J.G."/>
        </authorList>
    </citation>
    <scope>NUCLEOTIDE SEQUENCE</scope>
    <source>
        <strain evidence="2">Dm-2019-70</strain>
    </source>
</reference>
<proteinExistence type="predicted"/>
<evidence type="ECO:0000256" key="1">
    <source>
        <dbReference type="SAM" id="Phobius"/>
    </source>
</evidence>
<dbReference type="Proteomes" id="UP000217918">
    <property type="component" value="Unassembled WGS sequence"/>
</dbReference>
<dbReference type="EMBL" id="JAERKF010000004">
    <property type="protein sequence ID" value="MBS1009974.1"/>
    <property type="molecule type" value="Genomic_DNA"/>
</dbReference>
<keyword evidence="1" id="KW-0472">Membrane</keyword>
<dbReference type="RefSeq" id="WP_024526136.1">
    <property type="nucleotide sequence ID" value="NZ_CAKMAP010000001.1"/>
</dbReference>
<evidence type="ECO:0000313" key="2">
    <source>
        <dbReference type="EMBL" id="MBS1009974.1"/>
    </source>
</evidence>
<dbReference type="EMBL" id="NVYO01000001">
    <property type="protein sequence ID" value="PBQ24832.1"/>
    <property type="molecule type" value="Genomic_DNA"/>
</dbReference>
<protein>
    <submittedName>
        <fullName evidence="3">Uncharacterized protein</fullName>
    </submittedName>
</protein>
<feature type="transmembrane region" description="Helical" evidence="1">
    <location>
        <begin position="6"/>
        <end position="29"/>
    </location>
</feature>
<comment type="caution">
    <text evidence="3">The sequence shown here is derived from an EMBL/GenBank/DDBJ whole genome shotgun (WGS) entry which is preliminary data.</text>
</comment>
<reference evidence="3 4" key="1">
    <citation type="submission" date="2017-09" db="EMBL/GenBank/DDBJ databases">
        <title>Genome sequence of Lactobacillus brevis D7.</title>
        <authorList>
            <person name="Kwon M.-S."/>
            <person name="Lim S.K."/>
            <person name="Choi H.-J."/>
        </authorList>
    </citation>
    <scope>NUCLEOTIDE SEQUENCE [LARGE SCALE GENOMIC DNA]</scope>
    <source>
        <strain evidence="3 4">D7</strain>
    </source>
</reference>